<evidence type="ECO:0000256" key="1">
    <source>
        <dbReference type="PROSITE-ProRule" id="PRU00047"/>
    </source>
</evidence>
<gene>
    <name evidence="3" type="ORF">AVEN_169920_1</name>
</gene>
<dbReference type="InterPro" id="IPR001878">
    <property type="entry name" value="Znf_CCHC"/>
</dbReference>
<keyword evidence="1" id="KW-0479">Metal-binding</keyword>
<proteinExistence type="predicted"/>
<dbReference type="Proteomes" id="UP000499080">
    <property type="component" value="Unassembled WGS sequence"/>
</dbReference>
<comment type="caution">
    <text evidence="3">The sequence shown here is derived from an EMBL/GenBank/DDBJ whole genome shotgun (WGS) entry which is preliminary data.</text>
</comment>
<evidence type="ECO:0000259" key="2">
    <source>
        <dbReference type="PROSITE" id="PS50158"/>
    </source>
</evidence>
<name>A0A4Y2EYT8_ARAVE</name>
<keyword evidence="1" id="KW-0862">Zinc</keyword>
<keyword evidence="1" id="KW-0863">Zinc-finger</keyword>
<evidence type="ECO:0000313" key="3">
    <source>
        <dbReference type="EMBL" id="GBM33388.1"/>
    </source>
</evidence>
<dbReference type="AlphaFoldDB" id="A0A4Y2EYT8"/>
<keyword evidence="4" id="KW-1185">Reference proteome</keyword>
<dbReference type="GO" id="GO:0003676">
    <property type="term" value="F:nucleic acid binding"/>
    <property type="evidence" value="ECO:0007669"/>
    <property type="project" value="InterPro"/>
</dbReference>
<dbReference type="PROSITE" id="PS50158">
    <property type="entry name" value="ZF_CCHC"/>
    <property type="match status" value="1"/>
</dbReference>
<feature type="domain" description="CCHC-type" evidence="2">
    <location>
        <begin position="3"/>
        <end position="18"/>
    </location>
</feature>
<accession>A0A4Y2EYT8</accession>
<organism evidence="3 4">
    <name type="scientific">Araneus ventricosus</name>
    <name type="common">Orbweaver spider</name>
    <name type="synonym">Epeira ventricosa</name>
    <dbReference type="NCBI Taxonomy" id="182803"/>
    <lineage>
        <taxon>Eukaryota</taxon>
        <taxon>Metazoa</taxon>
        <taxon>Ecdysozoa</taxon>
        <taxon>Arthropoda</taxon>
        <taxon>Chelicerata</taxon>
        <taxon>Arachnida</taxon>
        <taxon>Araneae</taxon>
        <taxon>Araneomorphae</taxon>
        <taxon>Entelegynae</taxon>
        <taxon>Araneoidea</taxon>
        <taxon>Araneidae</taxon>
        <taxon>Araneus</taxon>
    </lineage>
</organism>
<reference evidence="3 4" key="1">
    <citation type="journal article" date="2019" name="Sci. Rep.">
        <title>Orb-weaving spider Araneus ventricosus genome elucidates the spidroin gene catalogue.</title>
        <authorList>
            <person name="Kono N."/>
            <person name="Nakamura H."/>
            <person name="Ohtoshi R."/>
            <person name="Moran D.A.P."/>
            <person name="Shinohara A."/>
            <person name="Yoshida Y."/>
            <person name="Fujiwara M."/>
            <person name="Mori M."/>
            <person name="Tomita M."/>
            <person name="Arakawa K."/>
        </authorList>
    </citation>
    <scope>NUCLEOTIDE SEQUENCE [LARGE SCALE GENOMIC DNA]</scope>
</reference>
<dbReference type="GO" id="GO:0008270">
    <property type="term" value="F:zinc ion binding"/>
    <property type="evidence" value="ECO:0007669"/>
    <property type="project" value="UniProtKB-KW"/>
</dbReference>
<dbReference type="Pfam" id="PF00098">
    <property type="entry name" value="zf-CCHC"/>
    <property type="match status" value="1"/>
</dbReference>
<dbReference type="OrthoDB" id="425619at2759"/>
<sequence length="99" mass="11346">MTCWKCSKKGHLQSECQQITSINHHKETHHGNDKALSQRSFVESCEHDLNSNKKFGMDISVRALTMTTEDTWSSSEIQEAQLENPDIRPIMEKKIKSAD</sequence>
<evidence type="ECO:0000313" key="4">
    <source>
        <dbReference type="Proteomes" id="UP000499080"/>
    </source>
</evidence>
<protein>
    <recommendedName>
        <fullName evidence="2">CCHC-type domain-containing protein</fullName>
    </recommendedName>
</protein>
<dbReference type="SMART" id="SM00343">
    <property type="entry name" value="ZnF_C2HC"/>
    <property type="match status" value="1"/>
</dbReference>
<dbReference type="EMBL" id="BGPR01000732">
    <property type="protein sequence ID" value="GBM33388.1"/>
    <property type="molecule type" value="Genomic_DNA"/>
</dbReference>